<dbReference type="GeneID" id="37011221"/>
<protein>
    <submittedName>
        <fullName evidence="2">Uncharacterized protein</fullName>
    </submittedName>
</protein>
<feature type="compositionally biased region" description="Polar residues" evidence="1">
    <location>
        <begin position="455"/>
        <end position="487"/>
    </location>
</feature>
<dbReference type="Gene3D" id="1.25.40.10">
    <property type="entry name" value="Tetratricopeptide repeat domain"/>
    <property type="match status" value="1"/>
</dbReference>
<gene>
    <name evidence="2" type="ORF">BCV69DRAFT_168824</name>
</gene>
<name>A0A316U823_9BASI</name>
<reference evidence="2 3" key="1">
    <citation type="journal article" date="2018" name="Mol. Biol. Evol.">
        <title>Broad Genomic Sampling Reveals a Smut Pathogenic Ancestry of the Fungal Clade Ustilaginomycotina.</title>
        <authorList>
            <person name="Kijpornyongpan T."/>
            <person name="Mondo S.J."/>
            <person name="Barry K."/>
            <person name="Sandor L."/>
            <person name="Lee J."/>
            <person name="Lipzen A."/>
            <person name="Pangilinan J."/>
            <person name="LaButti K."/>
            <person name="Hainaut M."/>
            <person name="Henrissat B."/>
            <person name="Grigoriev I.V."/>
            <person name="Spatafora J.W."/>
            <person name="Aime M.C."/>
        </authorList>
    </citation>
    <scope>NUCLEOTIDE SEQUENCE [LARGE SCALE GENOMIC DNA]</scope>
    <source>
        <strain evidence="2 3">MCA 4718</strain>
    </source>
</reference>
<dbReference type="OrthoDB" id="10248520at2759"/>
<dbReference type="InterPro" id="IPR011990">
    <property type="entry name" value="TPR-like_helical_dom_sf"/>
</dbReference>
<sequence>MPMSSTAALSSRSGMPPSNAASRAMRPAQPPPTSTSDRARSSTATSASSSRATSAGASASSSSTVPAKRPIASVRTQSSTTTSTKRPHADSRPGSASSSRHASVAKEPTASRTAERSRSKTPVPSSIQASRERAARDREMSLDELAQGLPTQSSLRSSPFKRPAVVDPSERRRQVFRQIKVDLQRSERDGISIFPAIPASPAEARSLQRRLFGLVECYLDPSLGDLTSASFYSFLFLTLFPQSVDARRLRAKCLLLAGQGAIFPLLQERSQRGGAVAALAILEQGPVDIFGDLGCAQIWSEACKALGRRSEAEEVLAWCLQNATISSSSQPALPEEEMPELVGLDDRKAAAGLTQLGYLQKDAKQLEAATHHFMEARKRDPWNWGAWVGLCELDTAPEAKDAFASSQIRHAPTDFLDAVMISLGGIPTSESDLDNTMTGATSRTVAPVPQLKNGEASSARTSALTSQTAQRPGSRPTTTAGSGTANGVATAKRTKATPTTTTGSKRPVFGPGSAAAAFGIEGGGTEAQRSTTVTSRGPKPTTMNRTLSQARTNERPPSSLSSGSRSTVSEKEKPQQLKDTSLSVSRDSLRRSTRTDECARGPSAEDPVADEAVAAS</sequence>
<evidence type="ECO:0000256" key="1">
    <source>
        <dbReference type="SAM" id="MobiDB-lite"/>
    </source>
</evidence>
<dbReference type="EMBL" id="KZ819325">
    <property type="protein sequence ID" value="PWN21387.1"/>
    <property type="molecule type" value="Genomic_DNA"/>
</dbReference>
<feature type="region of interest" description="Disordered" evidence="1">
    <location>
        <begin position="1"/>
        <end position="171"/>
    </location>
</feature>
<feature type="compositionally biased region" description="Low complexity" evidence="1">
    <location>
        <begin position="41"/>
        <end position="64"/>
    </location>
</feature>
<evidence type="ECO:0000313" key="2">
    <source>
        <dbReference type="EMBL" id="PWN21387.1"/>
    </source>
</evidence>
<feature type="compositionally biased region" description="Basic and acidic residues" evidence="1">
    <location>
        <begin position="130"/>
        <end position="141"/>
    </location>
</feature>
<feature type="compositionally biased region" description="Basic and acidic residues" evidence="1">
    <location>
        <begin position="587"/>
        <end position="599"/>
    </location>
</feature>
<accession>A0A316U823</accession>
<proteinExistence type="predicted"/>
<dbReference type="STRING" id="1684307.A0A316U823"/>
<evidence type="ECO:0000313" key="3">
    <source>
        <dbReference type="Proteomes" id="UP000245942"/>
    </source>
</evidence>
<dbReference type="Proteomes" id="UP000245942">
    <property type="component" value="Unassembled WGS sequence"/>
</dbReference>
<feature type="compositionally biased region" description="Polar residues" evidence="1">
    <location>
        <begin position="428"/>
        <end position="444"/>
    </location>
</feature>
<keyword evidence="3" id="KW-1185">Reference proteome</keyword>
<dbReference type="AlphaFoldDB" id="A0A316U823"/>
<feature type="region of interest" description="Disordered" evidence="1">
    <location>
        <begin position="428"/>
        <end position="616"/>
    </location>
</feature>
<feature type="compositionally biased region" description="Polar residues" evidence="1">
    <location>
        <begin position="527"/>
        <end position="551"/>
    </location>
</feature>
<organism evidence="2 3">
    <name type="scientific">Pseudomicrostroma glucosiphilum</name>
    <dbReference type="NCBI Taxonomy" id="1684307"/>
    <lineage>
        <taxon>Eukaryota</taxon>
        <taxon>Fungi</taxon>
        <taxon>Dikarya</taxon>
        <taxon>Basidiomycota</taxon>
        <taxon>Ustilaginomycotina</taxon>
        <taxon>Exobasidiomycetes</taxon>
        <taxon>Microstromatales</taxon>
        <taxon>Microstromatales incertae sedis</taxon>
        <taxon>Pseudomicrostroma</taxon>
    </lineage>
</organism>
<feature type="compositionally biased region" description="Low complexity" evidence="1">
    <location>
        <begin position="604"/>
        <end position="616"/>
    </location>
</feature>
<feature type="compositionally biased region" description="Polar residues" evidence="1">
    <location>
        <begin position="1"/>
        <end position="13"/>
    </location>
</feature>
<dbReference type="RefSeq" id="XP_025348547.1">
    <property type="nucleotide sequence ID" value="XM_025489487.1"/>
</dbReference>
<feature type="compositionally biased region" description="Low complexity" evidence="1">
    <location>
        <begin position="558"/>
        <end position="567"/>
    </location>
</feature>
<feature type="compositionally biased region" description="Polar residues" evidence="1">
    <location>
        <begin position="120"/>
        <end position="129"/>
    </location>
</feature>